<comment type="caution">
    <text evidence="2">The sequence shown here is derived from an EMBL/GenBank/DDBJ whole genome shotgun (WGS) entry which is preliminary data.</text>
</comment>
<feature type="region of interest" description="Disordered" evidence="1">
    <location>
        <begin position="47"/>
        <end position="68"/>
    </location>
</feature>
<gene>
    <name evidence="2" type="ORF">AV530_006598</name>
</gene>
<sequence length="68" mass="7339">MQHGSFSSITFVIKISGSYSDLKLVSKLQSKGSENLENVISSGTMTEFSDERAAGSSRSFDSNAACRR</sequence>
<proteinExistence type="predicted"/>
<dbReference type="Proteomes" id="UP000190648">
    <property type="component" value="Unassembled WGS sequence"/>
</dbReference>
<dbReference type="EMBL" id="LSYS01003169">
    <property type="protein sequence ID" value="OPJ83767.1"/>
    <property type="molecule type" value="Genomic_DNA"/>
</dbReference>
<name>A0A1V4KIV0_PATFA</name>
<organism evidence="2 3">
    <name type="scientific">Patagioenas fasciata monilis</name>
    <dbReference type="NCBI Taxonomy" id="372326"/>
    <lineage>
        <taxon>Eukaryota</taxon>
        <taxon>Metazoa</taxon>
        <taxon>Chordata</taxon>
        <taxon>Craniata</taxon>
        <taxon>Vertebrata</taxon>
        <taxon>Euteleostomi</taxon>
        <taxon>Archelosauria</taxon>
        <taxon>Archosauria</taxon>
        <taxon>Dinosauria</taxon>
        <taxon>Saurischia</taxon>
        <taxon>Theropoda</taxon>
        <taxon>Coelurosauria</taxon>
        <taxon>Aves</taxon>
        <taxon>Neognathae</taxon>
        <taxon>Neoaves</taxon>
        <taxon>Columbimorphae</taxon>
        <taxon>Columbiformes</taxon>
        <taxon>Columbidae</taxon>
        <taxon>Patagioenas</taxon>
    </lineage>
</organism>
<protein>
    <submittedName>
        <fullName evidence="2">Uncharacterized protein</fullName>
    </submittedName>
</protein>
<keyword evidence="3" id="KW-1185">Reference proteome</keyword>
<evidence type="ECO:0000313" key="2">
    <source>
        <dbReference type="EMBL" id="OPJ83767.1"/>
    </source>
</evidence>
<evidence type="ECO:0000313" key="3">
    <source>
        <dbReference type="Proteomes" id="UP000190648"/>
    </source>
</evidence>
<evidence type="ECO:0000256" key="1">
    <source>
        <dbReference type="SAM" id="MobiDB-lite"/>
    </source>
</evidence>
<accession>A0A1V4KIV0</accession>
<reference evidence="2 3" key="1">
    <citation type="submission" date="2016-02" db="EMBL/GenBank/DDBJ databases">
        <title>Band-tailed pigeon sequencing and assembly.</title>
        <authorList>
            <person name="Soares A.E."/>
            <person name="Novak B.J."/>
            <person name="Rice E.S."/>
            <person name="O'Connell B."/>
            <person name="Chang D."/>
            <person name="Weber S."/>
            <person name="Shapiro B."/>
        </authorList>
    </citation>
    <scope>NUCLEOTIDE SEQUENCE [LARGE SCALE GENOMIC DNA]</scope>
    <source>
        <strain evidence="2">BTP2013</strain>
        <tissue evidence="2">Blood</tissue>
    </source>
</reference>
<dbReference type="AlphaFoldDB" id="A0A1V4KIV0"/>